<evidence type="ECO:0000313" key="1">
    <source>
        <dbReference type="EMBL" id="WGW13745.1"/>
    </source>
</evidence>
<evidence type="ECO:0000313" key="2">
    <source>
        <dbReference type="Proteomes" id="UP001209083"/>
    </source>
</evidence>
<dbReference type="Proteomes" id="UP001209083">
    <property type="component" value="Chromosome"/>
</dbReference>
<dbReference type="PANTHER" id="PTHR43739">
    <property type="entry name" value="XYLOGLUCANASE (EUROFUNG)"/>
    <property type="match status" value="1"/>
</dbReference>
<sequence length="366" mass="39572">MTSNGAVVLAIGTKKGLWLASSQDRKSWELSGPHFLMYEIPSIGIDTREGRTRIMVGVTSEHWGPTVAHSDDFGASWQEPDHGAIRFPDDTGAALARVWQIKPDSADRPGVVWAGCEPISLWKSTDGGEHFELNRGLWDHPHRAEWGAGYGGAAAHSVAPDPTDPQMLHVAMSTGGVYRSTDGGGSWQARNTGISAYFLPDPNPEFGQCVHKIARDGEVPERLYAQNHHGVYRSDDNADTWKSIADGLPSDFGFVMLTHPRAGGTAWVIPMKADGERIPPDGRLAVHRTDDAGNSWRRLDNGLPQAEYNTVLRDAAAVDEADPVGVYFGTRGGDVYASSNEGEGFDHVVGNLPDVLCVRAAVVGDR</sequence>
<protein>
    <submittedName>
        <fullName evidence="1">Exo-alpha-sialidase</fullName>
    </submittedName>
</protein>
<reference evidence="1 2" key="1">
    <citation type="submission" date="2023-05" db="EMBL/GenBank/DDBJ databases">
        <title>Lithophilousrod everest ZFBP1038 complete genpme.</title>
        <authorList>
            <person name="Tian M."/>
        </authorList>
    </citation>
    <scope>NUCLEOTIDE SEQUENCE [LARGE SCALE GENOMIC DNA]</scope>
    <source>
        <strain evidence="1 2">ZFBP1038</strain>
    </source>
</reference>
<gene>
    <name evidence="1" type="ORF">LWF01_08345</name>
</gene>
<dbReference type="PANTHER" id="PTHR43739:SF5">
    <property type="entry name" value="EXO-ALPHA-SIALIDASE"/>
    <property type="match status" value="1"/>
</dbReference>
<dbReference type="RefSeq" id="WP_349640568.1">
    <property type="nucleotide sequence ID" value="NZ_CP090958.1"/>
</dbReference>
<dbReference type="InterPro" id="IPR015943">
    <property type="entry name" value="WD40/YVTN_repeat-like_dom_sf"/>
</dbReference>
<proteinExistence type="predicted"/>
<dbReference type="Gene3D" id="2.130.10.10">
    <property type="entry name" value="YVTN repeat-like/Quinoprotein amine dehydrogenase"/>
    <property type="match status" value="1"/>
</dbReference>
<dbReference type="InterPro" id="IPR052025">
    <property type="entry name" value="Xyloglucanase_GH74"/>
</dbReference>
<accession>A0ABY8R000</accession>
<name>A0ABY8R000_9MICO</name>
<keyword evidence="2" id="KW-1185">Reference proteome</keyword>
<dbReference type="EMBL" id="CP090958">
    <property type="protein sequence ID" value="WGW13745.1"/>
    <property type="molecule type" value="Genomic_DNA"/>
</dbReference>
<organism evidence="1 2">
    <name type="scientific">Saxibacter everestensis</name>
    <dbReference type="NCBI Taxonomy" id="2909229"/>
    <lineage>
        <taxon>Bacteria</taxon>
        <taxon>Bacillati</taxon>
        <taxon>Actinomycetota</taxon>
        <taxon>Actinomycetes</taxon>
        <taxon>Micrococcales</taxon>
        <taxon>Brevibacteriaceae</taxon>
        <taxon>Saxibacter</taxon>
    </lineage>
</organism>
<dbReference type="SUPFAM" id="SSF110296">
    <property type="entry name" value="Oligoxyloglucan reducing end-specific cellobiohydrolase"/>
    <property type="match status" value="1"/>
</dbReference>